<organism evidence="2 3">
    <name type="scientific">Azospirillum argentinense</name>
    <dbReference type="NCBI Taxonomy" id="2970906"/>
    <lineage>
        <taxon>Bacteria</taxon>
        <taxon>Pseudomonadati</taxon>
        <taxon>Pseudomonadota</taxon>
        <taxon>Alphaproteobacteria</taxon>
        <taxon>Rhodospirillales</taxon>
        <taxon>Azospirillaceae</taxon>
        <taxon>Azospirillum</taxon>
    </lineage>
</organism>
<protein>
    <submittedName>
        <fullName evidence="2">Uncharacterized protein</fullName>
    </submittedName>
</protein>
<dbReference type="EMBL" id="CP007794">
    <property type="protein sequence ID" value="AIB13555.1"/>
    <property type="molecule type" value="Genomic_DNA"/>
</dbReference>
<feature type="region of interest" description="Disordered" evidence="1">
    <location>
        <begin position="24"/>
        <end position="46"/>
    </location>
</feature>
<proteinExistence type="predicted"/>
<name>A0A060DL81_9PROT</name>
<evidence type="ECO:0000313" key="2">
    <source>
        <dbReference type="EMBL" id="AIB13555.1"/>
    </source>
</evidence>
<dbReference type="KEGG" id="abq:ABAZ39_16565"/>
<gene>
    <name evidence="2" type="ORF">ABAZ39_16565</name>
</gene>
<keyword evidence="2" id="KW-0614">Plasmid</keyword>
<evidence type="ECO:0000256" key="1">
    <source>
        <dbReference type="SAM" id="MobiDB-lite"/>
    </source>
</evidence>
<dbReference type="AlphaFoldDB" id="A0A060DL81"/>
<accession>A0A060DL81</accession>
<evidence type="ECO:0000313" key="3">
    <source>
        <dbReference type="Proteomes" id="UP000027186"/>
    </source>
</evidence>
<geneLocation type="plasmid" evidence="2 3">
    <name>AbAZ39_p1</name>
</geneLocation>
<reference evidence="2 3" key="1">
    <citation type="journal article" date="2014" name="Genome Announc.">
        <title>Complete Genome Sequence of the Model Rhizosphere Strain Azospirillum brasilense Az39, Successfully Applied in Agriculture.</title>
        <authorList>
            <person name="Rivera D."/>
            <person name="Revale S."/>
            <person name="Molina R."/>
            <person name="Gualpa J."/>
            <person name="Puente M."/>
            <person name="Maroniche G."/>
            <person name="Paris G."/>
            <person name="Baker D."/>
            <person name="Clavijo B."/>
            <person name="McLay K."/>
            <person name="Spaepen S."/>
            <person name="Perticari A."/>
            <person name="Vazquez M."/>
            <person name="Wisniewski-Dye F."/>
            <person name="Watkins C."/>
            <person name="Martinez-Abarca F."/>
            <person name="Vanderleyden J."/>
            <person name="Cassan F."/>
        </authorList>
    </citation>
    <scope>NUCLEOTIDE SEQUENCE [LARGE SCALE GENOMIC DNA]</scope>
    <source>
        <strain evidence="2">Az39</strain>
        <plasmid evidence="2 3">AbAZ39_p1</plasmid>
    </source>
</reference>
<sequence>MAAAVKSSAGKHCIFSRFAESGWTPRSSQKGHMRMNSRRAVGEHSATCSEVQNSGLIVRMRAMISAP</sequence>
<dbReference type="Proteomes" id="UP000027186">
    <property type="component" value="Plasmid AbAZ39_p1"/>
</dbReference>